<accession>A0A9J5WR66</accession>
<comment type="caution">
    <text evidence="1">The sequence shown here is derived from an EMBL/GenBank/DDBJ whole genome shotgun (WGS) entry which is preliminary data.</text>
</comment>
<dbReference type="EMBL" id="JACXVP010000011">
    <property type="protein sequence ID" value="KAG5578427.1"/>
    <property type="molecule type" value="Genomic_DNA"/>
</dbReference>
<proteinExistence type="predicted"/>
<evidence type="ECO:0000313" key="1">
    <source>
        <dbReference type="EMBL" id="KAG5578427.1"/>
    </source>
</evidence>
<organism evidence="1 2">
    <name type="scientific">Solanum commersonii</name>
    <name type="common">Commerson's wild potato</name>
    <name type="synonym">Commerson's nightshade</name>
    <dbReference type="NCBI Taxonomy" id="4109"/>
    <lineage>
        <taxon>Eukaryota</taxon>
        <taxon>Viridiplantae</taxon>
        <taxon>Streptophyta</taxon>
        <taxon>Embryophyta</taxon>
        <taxon>Tracheophyta</taxon>
        <taxon>Spermatophyta</taxon>
        <taxon>Magnoliopsida</taxon>
        <taxon>eudicotyledons</taxon>
        <taxon>Gunneridae</taxon>
        <taxon>Pentapetalae</taxon>
        <taxon>asterids</taxon>
        <taxon>lamiids</taxon>
        <taxon>Solanales</taxon>
        <taxon>Solanaceae</taxon>
        <taxon>Solanoideae</taxon>
        <taxon>Solaneae</taxon>
        <taxon>Solanum</taxon>
    </lineage>
</organism>
<sequence length="64" mass="7554">MDDSSPSKRIVRGSMAKFKQVQDEKSIEELRSKEKKKTQLQFRKTSTMLRQAALKLLKEEVREK</sequence>
<keyword evidence="2" id="KW-1185">Reference proteome</keyword>
<dbReference type="AlphaFoldDB" id="A0A9J5WR66"/>
<name>A0A9J5WR66_SOLCO</name>
<evidence type="ECO:0000313" key="2">
    <source>
        <dbReference type="Proteomes" id="UP000824120"/>
    </source>
</evidence>
<protein>
    <submittedName>
        <fullName evidence="1">Uncharacterized protein</fullName>
    </submittedName>
</protein>
<gene>
    <name evidence="1" type="ORF">H5410_058561</name>
</gene>
<reference evidence="1 2" key="1">
    <citation type="submission" date="2020-09" db="EMBL/GenBank/DDBJ databases">
        <title>De no assembly of potato wild relative species, Solanum commersonii.</title>
        <authorList>
            <person name="Cho K."/>
        </authorList>
    </citation>
    <scope>NUCLEOTIDE SEQUENCE [LARGE SCALE GENOMIC DNA]</scope>
    <source>
        <strain evidence="1">LZ3.2</strain>
        <tissue evidence="1">Leaf</tissue>
    </source>
</reference>
<dbReference type="Proteomes" id="UP000824120">
    <property type="component" value="Chromosome 11"/>
</dbReference>